<evidence type="ECO:0000313" key="11">
    <source>
        <dbReference type="Proteomes" id="UP000630528"/>
    </source>
</evidence>
<evidence type="ECO:0000256" key="4">
    <source>
        <dbReference type="ARBA" id="ARBA00022723"/>
    </source>
</evidence>
<accession>A0A934TWV5</accession>
<evidence type="ECO:0000256" key="5">
    <source>
        <dbReference type="ARBA" id="ARBA00022982"/>
    </source>
</evidence>
<comment type="caution">
    <text evidence="10">The sequence shown here is derived from an EMBL/GenBank/DDBJ whole genome shotgun (WGS) entry which is preliminary data.</text>
</comment>
<sequence>MSAKDAAAVASYHAVLQPSGRAFTAPADRPLLLAAQEAGIPLASSCRNGTCRACLRPLQAGRVHYRIAWPGLLPEERATGGWVLPCVAYPDSDVVLGD</sequence>
<dbReference type="InterPro" id="IPR001041">
    <property type="entry name" value="2Fe-2S_ferredoxin-type"/>
</dbReference>
<comment type="cofactor">
    <cofactor evidence="8">
        <name>[2Fe-2S] cluster</name>
        <dbReference type="ChEBI" id="CHEBI:190135"/>
    </cofactor>
</comment>
<keyword evidence="5" id="KW-0249">Electron transport</keyword>
<evidence type="ECO:0000256" key="1">
    <source>
        <dbReference type="ARBA" id="ARBA00007874"/>
    </source>
</evidence>
<protein>
    <submittedName>
        <fullName evidence="10">2Fe-2S iron-sulfur cluster binding domain-containing protein</fullName>
    </submittedName>
</protein>
<keyword evidence="2" id="KW-0813">Transport</keyword>
<comment type="similarity">
    <text evidence="1">Belongs to the 2Fe2S plant-type ferredoxin family.</text>
</comment>
<reference evidence="10" key="1">
    <citation type="journal article" date="2012" name="J. Microbiol. Biotechnol.">
        <title>Ramlibacter ginsenosidimutans sp. nov., with ginsenoside-converting activity.</title>
        <authorList>
            <person name="Wang L."/>
            <person name="An D.S."/>
            <person name="Kim S.G."/>
            <person name="Jin F.X."/>
            <person name="Kim S.C."/>
            <person name="Lee S.T."/>
            <person name="Im W.T."/>
        </authorList>
    </citation>
    <scope>NUCLEOTIDE SEQUENCE</scope>
    <source>
        <strain evidence="10">KACC 17527</strain>
    </source>
</reference>
<evidence type="ECO:0000256" key="3">
    <source>
        <dbReference type="ARBA" id="ARBA00022714"/>
    </source>
</evidence>
<dbReference type="CDD" id="cd00207">
    <property type="entry name" value="fer2"/>
    <property type="match status" value="1"/>
</dbReference>
<keyword evidence="6" id="KW-0408">Iron</keyword>
<evidence type="ECO:0000256" key="7">
    <source>
        <dbReference type="ARBA" id="ARBA00023014"/>
    </source>
</evidence>
<dbReference type="AlphaFoldDB" id="A0A934TWV5"/>
<keyword evidence="3" id="KW-0001">2Fe-2S</keyword>
<proteinExistence type="inferred from homology"/>
<dbReference type="InterPro" id="IPR012675">
    <property type="entry name" value="Beta-grasp_dom_sf"/>
</dbReference>
<keyword evidence="7" id="KW-0411">Iron-sulfur</keyword>
<reference evidence="10" key="2">
    <citation type="submission" date="2021-01" db="EMBL/GenBank/DDBJ databases">
        <authorList>
            <person name="Kang M."/>
        </authorList>
    </citation>
    <scope>NUCLEOTIDE SEQUENCE</scope>
    <source>
        <strain evidence="10">KACC 17527</strain>
    </source>
</reference>
<name>A0A934TWV5_9BURK</name>
<dbReference type="SUPFAM" id="SSF54292">
    <property type="entry name" value="2Fe-2S ferredoxin-like"/>
    <property type="match status" value="1"/>
</dbReference>
<evidence type="ECO:0000256" key="6">
    <source>
        <dbReference type="ARBA" id="ARBA00023004"/>
    </source>
</evidence>
<dbReference type="GO" id="GO:0046872">
    <property type="term" value="F:metal ion binding"/>
    <property type="evidence" value="ECO:0007669"/>
    <property type="project" value="UniProtKB-KW"/>
</dbReference>
<dbReference type="Proteomes" id="UP000630528">
    <property type="component" value="Unassembled WGS sequence"/>
</dbReference>
<dbReference type="Gene3D" id="3.10.20.30">
    <property type="match status" value="1"/>
</dbReference>
<dbReference type="RefSeq" id="WP_201174839.1">
    <property type="nucleotide sequence ID" value="NZ_JAEPWM010000008.1"/>
</dbReference>
<evidence type="ECO:0000313" key="10">
    <source>
        <dbReference type="EMBL" id="MBK6008107.1"/>
    </source>
</evidence>
<dbReference type="GO" id="GO:0051537">
    <property type="term" value="F:2 iron, 2 sulfur cluster binding"/>
    <property type="evidence" value="ECO:0007669"/>
    <property type="project" value="UniProtKB-KW"/>
</dbReference>
<keyword evidence="11" id="KW-1185">Reference proteome</keyword>
<dbReference type="PROSITE" id="PS51085">
    <property type="entry name" value="2FE2S_FER_2"/>
    <property type="match status" value="1"/>
</dbReference>
<dbReference type="InterPro" id="IPR036010">
    <property type="entry name" value="2Fe-2S_ferredoxin-like_sf"/>
</dbReference>
<evidence type="ECO:0000256" key="8">
    <source>
        <dbReference type="ARBA" id="ARBA00034078"/>
    </source>
</evidence>
<evidence type="ECO:0000256" key="2">
    <source>
        <dbReference type="ARBA" id="ARBA00022448"/>
    </source>
</evidence>
<dbReference type="PANTHER" id="PTHR43112">
    <property type="entry name" value="FERREDOXIN"/>
    <property type="match status" value="1"/>
</dbReference>
<dbReference type="Pfam" id="PF00111">
    <property type="entry name" value="Fer2"/>
    <property type="match status" value="1"/>
</dbReference>
<dbReference type="PANTHER" id="PTHR43112:SF3">
    <property type="entry name" value="FERREDOXIN-2, CHLOROPLASTIC"/>
    <property type="match status" value="1"/>
</dbReference>
<dbReference type="EMBL" id="JAEPWM010000008">
    <property type="protein sequence ID" value="MBK6008107.1"/>
    <property type="molecule type" value="Genomic_DNA"/>
</dbReference>
<organism evidence="10 11">
    <name type="scientific">Ramlibacter ginsenosidimutans</name>
    <dbReference type="NCBI Taxonomy" id="502333"/>
    <lineage>
        <taxon>Bacteria</taxon>
        <taxon>Pseudomonadati</taxon>
        <taxon>Pseudomonadota</taxon>
        <taxon>Betaproteobacteria</taxon>
        <taxon>Burkholderiales</taxon>
        <taxon>Comamonadaceae</taxon>
        <taxon>Ramlibacter</taxon>
    </lineage>
</organism>
<keyword evidence="4" id="KW-0479">Metal-binding</keyword>
<feature type="domain" description="2Fe-2S ferredoxin-type" evidence="9">
    <location>
        <begin position="12"/>
        <end position="98"/>
    </location>
</feature>
<evidence type="ECO:0000259" key="9">
    <source>
        <dbReference type="PROSITE" id="PS51085"/>
    </source>
</evidence>
<gene>
    <name evidence="10" type="ORF">JJB11_18550</name>
</gene>